<dbReference type="Pfam" id="PF13487">
    <property type="entry name" value="HD_5"/>
    <property type="match status" value="1"/>
</dbReference>
<dbReference type="EMBL" id="JALJXV010000006">
    <property type="protein sequence ID" value="MCP1675530.1"/>
    <property type="molecule type" value="Genomic_DNA"/>
</dbReference>
<feature type="domain" description="HD-GYP" evidence="1">
    <location>
        <begin position="122"/>
        <end position="318"/>
    </location>
</feature>
<dbReference type="PROSITE" id="PS51832">
    <property type="entry name" value="HD_GYP"/>
    <property type="match status" value="1"/>
</dbReference>
<accession>A0AAE3KBG9</accession>
<dbReference type="InterPro" id="IPR021812">
    <property type="entry name" value="DUF3391"/>
</dbReference>
<evidence type="ECO:0000313" key="3">
    <source>
        <dbReference type="Proteomes" id="UP001205843"/>
    </source>
</evidence>
<dbReference type="GO" id="GO:0008081">
    <property type="term" value="F:phosphoric diester hydrolase activity"/>
    <property type="evidence" value="ECO:0007669"/>
    <property type="project" value="UniProtKB-ARBA"/>
</dbReference>
<proteinExistence type="predicted"/>
<dbReference type="NCBIfam" id="TIGR00277">
    <property type="entry name" value="HDIG"/>
    <property type="match status" value="1"/>
</dbReference>
<organism evidence="2 3">
    <name type="scientific">Natronocella acetinitrilica</name>
    <dbReference type="NCBI Taxonomy" id="414046"/>
    <lineage>
        <taxon>Bacteria</taxon>
        <taxon>Pseudomonadati</taxon>
        <taxon>Pseudomonadota</taxon>
        <taxon>Gammaproteobacteria</taxon>
        <taxon>Chromatiales</taxon>
        <taxon>Ectothiorhodospiraceae</taxon>
        <taxon>Natronocella</taxon>
    </lineage>
</organism>
<dbReference type="AlphaFoldDB" id="A0AAE3KBG9"/>
<dbReference type="SMART" id="SM00471">
    <property type="entry name" value="HDc"/>
    <property type="match status" value="1"/>
</dbReference>
<keyword evidence="3" id="KW-1185">Reference proteome</keyword>
<dbReference type="PANTHER" id="PTHR43155">
    <property type="entry name" value="CYCLIC DI-GMP PHOSPHODIESTERASE PA4108-RELATED"/>
    <property type="match status" value="1"/>
</dbReference>
<protein>
    <submittedName>
        <fullName evidence="2">Nucleotidyltransferase with HDIG domain</fullName>
    </submittedName>
</protein>
<sequence length="399" mass="44544">MENLRVGMYVAELDRAWTDTPFMFQGFTVDGPETLAELRRLCRHVYVDQTLTATTVSEELVGDTVTATPVQTRQRRLRRHVRDGLTRRDAAHDYLGRVMTDIRLGRSVDAEEAREQVTGLVSLVTRDASAALWLTQLKSRDEYTSLHCLNVCVLSIAFCRELGYGQEDLKTIGLGALLHDIGKARTPLEILNKPGKLSRDEFAIMQRHPEDGYRMMRAGGKVPAEALDIIRHHHERISGHGYPQGRLGGELAQPVLAVAIADVYDAMTSDRVYRPGMASDLALRLMYREAEQTFGVELMEAFIRCVGIYPVGSLVELRNGAVALVVSVEPDRRLMPDVLLLRDAEGQDLAEPERVDLADRTDGMPDSPWHIRGVVRAEQAGVDNRALLRQEIARLGIAV</sequence>
<gene>
    <name evidence="2" type="ORF">J2T57_002680</name>
</gene>
<name>A0AAE3KBG9_9GAMM</name>
<dbReference type="InterPro" id="IPR037522">
    <property type="entry name" value="HD_GYP_dom"/>
</dbReference>
<dbReference type="Proteomes" id="UP001205843">
    <property type="component" value="Unassembled WGS sequence"/>
</dbReference>
<dbReference type="Gene3D" id="1.10.3210.10">
    <property type="entry name" value="Hypothetical protein af1432"/>
    <property type="match status" value="1"/>
</dbReference>
<dbReference type="InterPro" id="IPR003607">
    <property type="entry name" value="HD/PDEase_dom"/>
</dbReference>
<dbReference type="CDD" id="cd00077">
    <property type="entry name" value="HDc"/>
    <property type="match status" value="1"/>
</dbReference>
<dbReference type="PANTHER" id="PTHR43155:SF2">
    <property type="entry name" value="CYCLIC DI-GMP PHOSPHODIESTERASE PA4108"/>
    <property type="match status" value="1"/>
</dbReference>
<evidence type="ECO:0000259" key="1">
    <source>
        <dbReference type="PROSITE" id="PS51832"/>
    </source>
</evidence>
<comment type="caution">
    <text evidence="2">The sequence shown here is derived from an EMBL/GenBank/DDBJ whole genome shotgun (WGS) entry which is preliminary data.</text>
</comment>
<dbReference type="SUPFAM" id="SSF109604">
    <property type="entry name" value="HD-domain/PDEase-like"/>
    <property type="match status" value="1"/>
</dbReference>
<evidence type="ECO:0000313" key="2">
    <source>
        <dbReference type="EMBL" id="MCP1675530.1"/>
    </source>
</evidence>
<dbReference type="InterPro" id="IPR006675">
    <property type="entry name" value="HDIG_dom"/>
</dbReference>
<reference evidence="2" key="1">
    <citation type="submission" date="2022-03" db="EMBL/GenBank/DDBJ databases">
        <title>Genomic Encyclopedia of Type Strains, Phase III (KMG-III): the genomes of soil and plant-associated and newly described type strains.</title>
        <authorList>
            <person name="Whitman W."/>
        </authorList>
    </citation>
    <scope>NUCLEOTIDE SEQUENCE</scope>
    <source>
        <strain evidence="2">ANL 6-2</strain>
    </source>
</reference>
<dbReference type="Pfam" id="PF11871">
    <property type="entry name" value="DUF3391"/>
    <property type="match status" value="1"/>
</dbReference>